<dbReference type="KEGG" id="vg:22112161"/>
<dbReference type="Proteomes" id="UP000028860">
    <property type="component" value="Segment"/>
</dbReference>
<accession>A0A075DXE2</accession>
<evidence type="ECO:0000313" key="1">
    <source>
        <dbReference type="EMBL" id="AHY26800.1"/>
    </source>
</evidence>
<organism evidence="1 2">
    <name type="scientific">Acinetobacter phage vB_AbaP_Acibel007</name>
    <dbReference type="NCBI Taxonomy" id="1481187"/>
    <lineage>
        <taxon>Viruses</taxon>
        <taxon>Duplodnaviria</taxon>
        <taxon>Heunggongvirae</taxon>
        <taxon>Uroviricota</taxon>
        <taxon>Caudoviricetes</taxon>
        <taxon>Autographivirales</taxon>
        <taxon>Autoscriptoviridae</taxon>
        <taxon>Beijerinckvirinae</taxon>
        <taxon>Daemvirus</taxon>
        <taxon>Daemvirus acibel007</taxon>
    </lineage>
</organism>
<dbReference type="RefSeq" id="YP_009103240.1">
    <property type="nucleotide sequence ID" value="NC_025457.1"/>
</dbReference>
<evidence type="ECO:0000313" key="2">
    <source>
        <dbReference type="Proteomes" id="UP000028860"/>
    </source>
</evidence>
<dbReference type="GeneID" id="22112161"/>
<name>A0A075DXE2_9CAUD</name>
<gene>
    <name evidence="1" type="ORF">vB_AbaP_Acibel007_29</name>
</gene>
<protein>
    <submittedName>
        <fullName evidence="1">Uncharacterized protein</fullName>
    </submittedName>
</protein>
<dbReference type="EMBL" id="KJ473423">
    <property type="protein sequence ID" value="AHY26800.1"/>
    <property type="molecule type" value="Genomic_DNA"/>
</dbReference>
<reference evidence="1 2" key="1">
    <citation type="journal article" date="2014" name="PLoS ONE">
        <title>Characterization of Newly Isolated Lytic Bacteriophages Active against Acinetobacter baumannii.</title>
        <authorList>
            <person name="Merabishvili M."/>
            <person name="Vandenheuvel D."/>
            <person name="Kropinski A.M."/>
            <person name="Mast J."/>
            <person name="De Vos D."/>
            <person name="Verbeken G."/>
            <person name="Noben J.P."/>
            <person name="Lavigne R."/>
            <person name="Vaneechoutte M."/>
            <person name="Pirnay J.P."/>
        </authorList>
    </citation>
    <scope>NUCLEOTIDE SEQUENCE [LARGE SCALE GENOMIC DNA]</scope>
</reference>
<sequence length="63" mass="7162">MQVNDKITCAYAGQYQGTYLTTFKTYTALSTMHDHGRDYVNLVDDSGAERTYTANRFVVQENS</sequence>
<keyword evidence="2" id="KW-1185">Reference proteome</keyword>
<proteinExistence type="predicted"/>